<dbReference type="InterPro" id="IPR011042">
    <property type="entry name" value="6-blade_b-propeller_TolB-like"/>
</dbReference>
<evidence type="ECO:0000313" key="4">
    <source>
        <dbReference type="EMBL" id="VIP05374.1"/>
    </source>
</evidence>
<dbReference type="InterPro" id="IPR013783">
    <property type="entry name" value="Ig-like_fold"/>
</dbReference>
<dbReference type="PANTHER" id="PTHR19328:SF75">
    <property type="entry name" value="ALDOSE SUGAR DEHYDROGENASE YLII"/>
    <property type="match status" value="1"/>
</dbReference>
<proteinExistence type="predicted"/>
<dbReference type="EMBL" id="LR593887">
    <property type="protein sequence ID" value="VTS08104.1"/>
    <property type="molecule type" value="Genomic_DNA"/>
</dbReference>
<dbReference type="InterPro" id="IPR003599">
    <property type="entry name" value="Ig_sub"/>
</dbReference>
<dbReference type="InterPro" id="IPR036179">
    <property type="entry name" value="Ig-like_dom_sf"/>
</dbReference>
<evidence type="ECO:0000313" key="5">
    <source>
        <dbReference type="Proteomes" id="UP000464378"/>
    </source>
</evidence>
<dbReference type="InterPro" id="IPR012938">
    <property type="entry name" value="Glc/Sorbosone_DH"/>
</dbReference>
<gene>
    <name evidence="4" type="ORF">GMBLW1_38190</name>
</gene>
<dbReference type="SMART" id="SM00409">
    <property type="entry name" value="IG"/>
    <property type="match status" value="1"/>
</dbReference>
<dbReference type="InterPro" id="IPR028994">
    <property type="entry name" value="Integrin_alpha_N"/>
</dbReference>
<dbReference type="KEGG" id="tim:GMBLW1_38190"/>
<dbReference type="Gene3D" id="2.130.10.130">
    <property type="entry name" value="Integrin alpha, N-terminal"/>
    <property type="match status" value="1"/>
</dbReference>
<dbReference type="EMBL" id="LR586016">
    <property type="protein sequence ID" value="VIP05374.1"/>
    <property type="molecule type" value="Genomic_DNA"/>
</dbReference>
<dbReference type="Pfam" id="PF13517">
    <property type="entry name" value="FG-GAP_3"/>
    <property type="match status" value="1"/>
</dbReference>
<feature type="region of interest" description="Disordered" evidence="2">
    <location>
        <begin position="641"/>
        <end position="671"/>
    </location>
</feature>
<dbReference type="AlphaFoldDB" id="A0A6C2YVA0"/>
<dbReference type="Pfam" id="PF07995">
    <property type="entry name" value="GSDH"/>
    <property type="match status" value="1"/>
</dbReference>
<keyword evidence="1" id="KW-0732">Signal</keyword>
<evidence type="ECO:0000256" key="2">
    <source>
        <dbReference type="SAM" id="MobiDB-lite"/>
    </source>
</evidence>
<accession>A0A6C2YVA0</accession>
<organism evidence="4">
    <name type="scientific">Tuwongella immobilis</name>
    <dbReference type="NCBI Taxonomy" id="692036"/>
    <lineage>
        <taxon>Bacteria</taxon>
        <taxon>Pseudomonadati</taxon>
        <taxon>Planctomycetota</taxon>
        <taxon>Planctomycetia</taxon>
        <taxon>Gemmatales</taxon>
        <taxon>Gemmataceae</taxon>
        <taxon>Tuwongella</taxon>
    </lineage>
</organism>
<dbReference type="Gene3D" id="2.60.40.10">
    <property type="entry name" value="Immunoglobulins"/>
    <property type="match status" value="1"/>
</dbReference>
<dbReference type="SUPFAM" id="SSF48726">
    <property type="entry name" value="Immunoglobulin"/>
    <property type="match status" value="1"/>
</dbReference>
<dbReference type="InParanoid" id="A0A6C2YVA0"/>
<name>A0A6C2YVA0_9BACT</name>
<reference evidence="4" key="1">
    <citation type="submission" date="2019-04" db="EMBL/GenBank/DDBJ databases">
        <authorList>
            <consortium name="Science for Life Laboratories"/>
        </authorList>
    </citation>
    <scope>NUCLEOTIDE SEQUENCE</scope>
    <source>
        <strain evidence="4">MBLW1</strain>
    </source>
</reference>
<evidence type="ECO:0000259" key="3">
    <source>
        <dbReference type="SMART" id="SM00409"/>
    </source>
</evidence>
<dbReference type="InterPro" id="IPR013517">
    <property type="entry name" value="FG-GAP"/>
</dbReference>
<dbReference type="PANTHER" id="PTHR19328">
    <property type="entry name" value="HEDGEHOG-INTERACTING PROTEIN"/>
    <property type="match status" value="1"/>
</dbReference>
<dbReference type="SUPFAM" id="SSF69318">
    <property type="entry name" value="Integrin alpha N-terminal domain"/>
    <property type="match status" value="1"/>
</dbReference>
<dbReference type="InterPro" id="IPR011041">
    <property type="entry name" value="Quinoprot_gluc/sorb_DH_b-prop"/>
</dbReference>
<dbReference type="SUPFAM" id="SSF50952">
    <property type="entry name" value="Soluble quinoprotein glucose dehydrogenase"/>
    <property type="match status" value="1"/>
</dbReference>
<feature type="domain" description="Immunoglobulin" evidence="3">
    <location>
        <begin position="375"/>
        <end position="452"/>
    </location>
</feature>
<keyword evidence="5" id="KW-1185">Reference proteome</keyword>
<dbReference type="Proteomes" id="UP000464378">
    <property type="component" value="Chromosome"/>
</dbReference>
<sequence length="999" mass="107384">MTHLDNCLIGRSKQLELLEARIAPAVLPPGFVEELIADNLLSPIAMDFAPDGRLYVTEQSGTVRVIDNGVLLPELFITVEAGTASEFGEQGLLGIKFHPDYLENGHFYLYYTTPDSTLNRVSRFTATESGVELSSELVIVEYPSATSHNAGGLHFGPDGKLYIATGDAVRENTVQSLTALNGKMLRFNPDGTIPEDNPFYTQTTGIHRSIWATGLRNPFTFAIHPETGVMFINDVGLVAYEEVNQGFPGANYGWPLSEGPTTDPRFISPIYSYAHVGTGYSIAGAAFYVPPVANFPQEYVGDYFFGDFLLRFLKRMDPVTGEVTDFATELDYPVDLDVGPDGALYYLGRTGDLTRGRVIRIGYDPEAPPSLFSEPEDVLASVSESVTLTAQGVGAGTLSYQWQRNGVDLPGETNPTLVLGSVGLADSGAEFQVVITSEFGIVTSRVATLTVLDNARPTIEIESPALSQRFVAGETIEFAFQGLDVEDGVLDPSQVTYRVDYHTGAAVRPLVLPRTGVTSGEFTIPDRSPYKTADVFFRIHISVVDSVGLTATTFRDILPQTAMITVESDFPGTIRLDGQPIVTPLVFEGVSGLQRSLEALPEIIVEGERYRFTGWSNGANQFFEFPTPLEDTTLRATYERVTAEDEDSLPTDPTDPADPTDPITSFQDGPQRPLTQRTFAVTALAGISAEVRLFDATGEIGRIIPFSGDFAGPSRATTGFVLGNSDPEVLVVAGAGGGPILEIYSGTTFQRLESLLVFEDSFRGGLYVTTGDLTGDGLDEIVVSADFGGGPRIRIYEGGSLQVIADFFGIDDPDFRGGARVAVGDLNGDGIVDLMVAAGPTGGPRIALFDGSTLRSPDGPVKLIGDFFAFEPELRDGTYPALGDLNDDGSADLIFGAGPGGGPRVLVLDAARVLQSGGTELLPLANFFNGDINSRSGIRVAVRDFDGVDSPELVLASRDETSAYIDLVQPLTLSENGEPNRINRFRFEDPNFQDGIFVG</sequence>
<dbReference type="Gene3D" id="2.120.10.30">
    <property type="entry name" value="TolB, C-terminal domain"/>
    <property type="match status" value="1"/>
</dbReference>
<evidence type="ECO:0000256" key="1">
    <source>
        <dbReference type="ARBA" id="ARBA00022729"/>
    </source>
</evidence>
<protein>
    <recommendedName>
        <fullName evidence="3">Immunoglobulin domain-containing protein</fullName>
    </recommendedName>
</protein>